<evidence type="ECO:0000313" key="5">
    <source>
        <dbReference type="Proteomes" id="UP000238350"/>
    </source>
</evidence>
<sequence length="448" mass="49211">MEDSQQGKQEPSAGRASERRPVNFKLENLPKRTFENEEEWGAVLQESRQRHNSILVTENSQAEQRAKASVNADIHPHFIVNAPLHRQPNVWADRAHLEDGGGQGSGSQNLGVDKISNASTTSVASLAHRRPPPRVPSGVNALGSRTGSNVDLPLSPSTSSAADPHDPLQQSPGGGAANRRAISPSHGTTATTITSSSDPRIPQDDGKIHILLGATGSLHIYHLRNIIHKLQSIYGDRLAVQVILTKAASKMLLKHDIPSNVHIWHDKDEWDTWKSRSDPVVHIELRRWADILVVVPLSANTLGKVAMGLCDNLLTNVIRAWNAQYPILVAPAMVSHAYNHPATRWHLKTIKDEMKWIEVLRPTEKVVGSLGDIGLGGMMPWNEIVDKIVHKLGGYPEEDDEDDEDKGGQVDDQDEDDDDDDEGGADKDHNDLDDDGNRNVKGQTPYDP</sequence>
<dbReference type="RefSeq" id="XP_024665500.1">
    <property type="nucleotide sequence ID" value="XM_024809732.1"/>
</dbReference>
<dbReference type="OrthoDB" id="1532798at2759"/>
<dbReference type="AlphaFoldDB" id="A0A2T0FKQ5"/>
<gene>
    <name evidence="4" type="ORF">B9G98_03175</name>
</gene>
<proteinExistence type="inferred from homology"/>
<dbReference type="InterPro" id="IPR003382">
    <property type="entry name" value="Flavoprotein"/>
</dbReference>
<feature type="compositionally biased region" description="Basic and acidic residues" evidence="2">
    <location>
        <begin position="424"/>
        <end position="438"/>
    </location>
</feature>
<dbReference type="GO" id="GO:0015937">
    <property type="term" value="P:coenzyme A biosynthetic process"/>
    <property type="evidence" value="ECO:0007669"/>
    <property type="project" value="TreeGrafter"/>
</dbReference>
<name>A0A2T0FKQ5_9ASCO</name>
<reference evidence="4 5" key="1">
    <citation type="submission" date="2017-04" db="EMBL/GenBank/DDBJ databases">
        <title>Genome sequencing of [Candida] sorbophila.</title>
        <authorList>
            <person name="Ahn J.O."/>
        </authorList>
    </citation>
    <scope>NUCLEOTIDE SEQUENCE [LARGE SCALE GENOMIC DNA]</scope>
    <source>
        <strain evidence="4 5">DS02</strain>
    </source>
</reference>
<dbReference type="EMBL" id="NDIQ01000021">
    <property type="protein sequence ID" value="PRT55555.1"/>
    <property type="molecule type" value="Genomic_DNA"/>
</dbReference>
<comment type="caution">
    <text evidence="4">The sequence shown here is derived from an EMBL/GenBank/DDBJ whole genome shotgun (WGS) entry which is preliminary data.</text>
</comment>
<dbReference type="Proteomes" id="UP000238350">
    <property type="component" value="Unassembled WGS sequence"/>
</dbReference>
<feature type="compositionally biased region" description="Acidic residues" evidence="2">
    <location>
        <begin position="396"/>
        <end position="423"/>
    </location>
</feature>
<feature type="compositionally biased region" description="Polar residues" evidence="2">
    <location>
        <begin position="185"/>
        <end position="198"/>
    </location>
</feature>
<comment type="similarity">
    <text evidence="1">Belongs to the HFCD (homooligomeric flavin containing Cys decarboxylase) superfamily.</text>
</comment>
<keyword evidence="5" id="KW-1185">Reference proteome</keyword>
<feature type="region of interest" description="Disordered" evidence="2">
    <location>
        <begin position="121"/>
        <end position="201"/>
    </location>
</feature>
<dbReference type="GO" id="GO:0071513">
    <property type="term" value="C:phosphopantothenoylcysteine decarboxylase complex"/>
    <property type="evidence" value="ECO:0007669"/>
    <property type="project" value="TreeGrafter"/>
</dbReference>
<accession>A0A2T0FKQ5</accession>
<dbReference type="Gene3D" id="3.40.50.1950">
    <property type="entry name" value="Flavin prenyltransferase-like"/>
    <property type="match status" value="1"/>
</dbReference>
<feature type="domain" description="Flavoprotein" evidence="3">
    <location>
        <begin position="209"/>
        <end position="391"/>
    </location>
</feature>
<dbReference type="Pfam" id="PF02441">
    <property type="entry name" value="Flavoprotein"/>
    <property type="match status" value="1"/>
</dbReference>
<evidence type="ECO:0000313" key="4">
    <source>
        <dbReference type="EMBL" id="PRT55555.1"/>
    </source>
</evidence>
<dbReference type="InterPro" id="IPR036551">
    <property type="entry name" value="Flavin_trans-like"/>
</dbReference>
<dbReference type="PANTHER" id="PTHR14359">
    <property type="entry name" value="HOMO-OLIGOMERIC FLAVIN CONTAINING CYS DECARBOXYLASE FAMILY"/>
    <property type="match status" value="1"/>
</dbReference>
<dbReference type="STRING" id="45607.A0A2T0FKQ5"/>
<evidence type="ECO:0000259" key="3">
    <source>
        <dbReference type="Pfam" id="PF02441"/>
    </source>
</evidence>
<feature type="region of interest" description="Disordered" evidence="2">
    <location>
        <begin position="1"/>
        <end position="30"/>
    </location>
</feature>
<feature type="compositionally biased region" description="Polar residues" evidence="2">
    <location>
        <begin position="143"/>
        <end position="161"/>
    </location>
</feature>
<dbReference type="GO" id="GO:0010181">
    <property type="term" value="F:FMN binding"/>
    <property type="evidence" value="ECO:0007669"/>
    <property type="project" value="TreeGrafter"/>
</dbReference>
<dbReference type="SUPFAM" id="SSF52507">
    <property type="entry name" value="Homo-oligomeric flavin-containing Cys decarboxylases, HFCD"/>
    <property type="match status" value="1"/>
</dbReference>
<feature type="region of interest" description="Disordered" evidence="2">
    <location>
        <begin position="394"/>
        <end position="448"/>
    </location>
</feature>
<evidence type="ECO:0000256" key="2">
    <source>
        <dbReference type="SAM" id="MobiDB-lite"/>
    </source>
</evidence>
<evidence type="ECO:0000256" key="1">
    <source>
        <dbReference type="ARBA" id="ARBA00038350"/>
    </source>
</evidence>
<organism evidence="4 5">
    <name type="scientific">Wickerhamiella sorbophila</name>
    <dbReference type="NCBI Taxonomy" id="45607"/>
    <lineage>
        <taxon>Eukaryota</taxon>
        <taxon>Fungi</taxon>
        <taxon>Dikarya</taxon>
        <taxon>Ascomycota</taxon>
        <taxon>Saccharomycotina</taxon>
        <taxon>Dipodascomycetes</taxon>
        <taxon>Dipodascales</taxon>
        <taxon>Trichomonascaceae</taxon>
        <taxon>Wickerhamiella</taxon>
    </lineage>
</organism>
<dbReference type="GO" id="GO:0004633">
    <property type="term" value="F:phosphopantothenoylcysteine decarboxylase activity"/>
    <property type="evidence" value="ECO:0007669"/>
    <property type="project" value="TreeGrafter"/>
</dbReference>
<protein>
    <submittedName>
        <fullName evidence="4">Phosphopantothenoylcysteine decarboxylase subunit SIS2</fullName>
    </submittedName>
</protein>
<dbReference type="GeneID" id="36516923"/>
<dbReference type="PANTHER" id="PTHR14359:SF17">
    <property type="entry name" value="PHOSPHOPANTOTHENOYLCYSTEINE DECARBOXYLASE SUBUNIT SIS2-RELATED"/>
    <property type="match status" value="1"/>
</dbReference>